<keyword evidence="18" id="KW-0539">Nucleus</keyword>
<dbReference type="InterPro" id="IPR045032">
    <property type="entry name" value="PEL"/>
</dbReference>
<dbReference type="InterPro" id="IPR007524">
    <property type="entry name" value="Pec_lyase_N"/>
</dbReference>
<evidence type="ECO:0000256" key="14">
    <source>
        <dbReference type="ARBA" id="ARBA00023159"/>
    </source>
</evidence>
<evidence type="ECO:0000256" key="5">
    <source>
        <dbReference type="ARBA" id="ARBA00010980"/>
    </source>
</evidence>
<feature type="region of interest" description="Disordered" evidence="22">
    <location>
        <begin position="273"/>
        <end position="292"/>
    </location>
</feature>
<evidence type="ECO:0000256" key="2">
    <source>
        <dbReference type="ARBA" id="ARBA00004123"/>
    </source>
</evidence>
<evidence type="ECO:0000256" key="19">
    <source>
        <dbReference type="ARBA" id="ARBA00023277"/>
    </source>
</evidence>
<feature type="domain" description="AP2/ERF" evidence="23">
    <location>
        <begin position="1620"/>
        <end position="1678"/>
    </location>
</feature>
<dbReference type="CDD" id="cd00018">
    <property type="entry name" value="AP2"/>
    <property type="match status" value="2"/>
</dbReference>
<comment type="subcellular location">
    <subcellularLocation>
        <location evidence="2">Nucleus</location>
    </subcellularLocation>
    <subcellularLocation>
        <location evidence="3">Secreted</location>
        <location evidence="3">Cell wall</location>
    </subcellularLocation>
</comment>
<feature type="region of interest" description="Disordered" evidence="22">
    <location>
        <begin position="1692"/>
        <end position="1717"/>
    </location>
</feature>
<feature type="compositionally biased region" description="Polar residues" evidence="22">
    <location>
        <begin position="1698"/>
        <end position="1714"/>
    </location>
</feature>
<keyword evidence="25" id="KW-1185">Reference proteome</keyword>
<keyword evidence="15" id="KW-0804">Transcription</keyword>
<dbReference type="GO" id="GO:0045490">
    <property type="term" value="P:pectin catabolic process"/>
    <property type="evidence" value="ECO:0007669"/>
    <property type="project" value="UniProtKB-UniPathway"/>
</dbReference>
<dbReference type="CDD" id="cd11314">
    <property type="entry name" value="AmyAc_arch_bac_plant_AmyA"/>
    <property type="match status" value="1"/>
</dbReference>
<evidence type="ECO:0000256" key="4">
    <source>
        <dbReference type="ARBA" id="ARBA00005220"/>
    </source>
</evidence>
<dbReference type="EC" id="4.2.2.2" evidence="6 21"/>
<organism evidence="24 25">
    <name type="scientific">Malus domestica</name>
    <name type="common">Apple</name>
    <name type="synonym">Pyrus malus</name>
    <dbReference type="NCBI Taxonomy" id="3750"/>
    <lineage>
        <taxon>Eukaryota</taxon>
        <taxon>Viridiplantae</taxon>
        <taxon>Streptophyta</taxon>
        <taxon>Embryophyta</taxon>
        <taxon>Tracheophyta</taxon>
        <taxon>Spermatophyta</taxon>
        <taxon>Magnoliopsida</taxon>
        <taxon>eudicotyledons</taxon>
        <taxon>Gunneridae</taxon>
        <taxon>Pentapetalae</taxon>
        <taxon>rosids</taxon>
        <taxon>fabids</taxon>
        <taxon>Rosales</taxon>
        <taxon>Rosaceae</taxon>
        <taxon>Amygdaloideae</taxon>
        <taxon>Maleae</taxon>
        <taxon>Malus</taxon>
    </lineage>
</organism>
<dbReference type="Pfam" id="PF00544">
    <property type="entry name" value="Pectate_lyase_4"/>
    <property type="match status" value="1"/>
</dbReference>
<dbReference type="InterPro" id="IPR016177">
    <property type="entry name" value="DNA-bd_dom_sf"/>
</dbReference>
<evidence type="ECO:0000256" key="10">
    <source>
        <dbReference type="ARBA" id="ARBA00022737"/>
    </source>
</evidence>
<feature type="compositionally biased region" description="Basic and acidic residues" evidence="22">
    <location>
        <begin position="942"/>
        <end position="951"/>
    </location>
</feature>
<dbReference type="PRINTS" id="PR00807">
    <property type="entry name" value="AMBALLERGEN"/>
</dbReference>
<dbReference type="GO" id="GO:0046872">
    <property type="term" value="F:metal ion binding"/>
    <property type="evidence" value="ECO:0007669"/>
    <property type="project" value="UniProtKB-KW"/>
</dbReference>
<comment type="caution">
    <text evidence="24">The sequence shown here is derived from an EMBL/GenBank/DDBJ whole genome shotgun (WGS) entry which is preliminary data.</text>
</comment>
<keyword evidence="11 21" id="KW-0106">Calcium</keyword>
<dbReference type="InterPro" id="IPR001471">
    <property type="entry name" value="AP2/ERF_dom"/>
</dbReference>
<accession>A0A498IC60</accession>
<comment type="similarity">
    <text evidence="5 21">Belongs to the polysaccharide lyase 1 family.</text>
</comment>
<dbReference type="Pfam" id="PF00847">
    <property type="entry name" value="AP2"/>
    <property type="match status" value="2"/>
</dbReference>
<dbReference type="Pfam" id="PF00128">
    <property type="entry name" value="Alpha-amylase"/>
    <property type="match status" value="1"/>
</dbReference>
<dbReference type="GO" id="GO:0003700">
    <property type="term" value="F:DNA-binding transcription factor activity"/>
    <property type="evidence" value="ECO:0007669"/>
    <property type="project" value="InterPro"/>
</dbReference>
<dbReference type="SMART" id="SM00380">
    <property type="entry name" value="AP2"/>
    <property type="match status" value="2"/>
</dbReference>
<evidence type="ECO:0000256" key="22">
    <source>
        <dbReference type="SAM" id="MobiDB-lite"/>
    </source>
</evidence>
<feature type="region of interest" description="Disordered" evidence="22">
    <location>
        <begin position="1473"/>
        <end position="1519"/>
    </location>
</feature>
<evidence type="ECO:0000256" key="3">
    <source>
        <dbReference type="ARBA" id="ARBA00004191"/>
    </source>
</evidence>
<dbReference type="PANTHER" id="PTHR31683">
    <property type="entry name" value="PECTATE LYASE 18-RELATED"/>
    <property type="match status" value="1"/>
</dbReference>
<feature type="region of interest" description="Disordered" evidence="22">
    <location>
        <begin position="942"/>
        <end position="972"/>
    </location>
</feature>
<keyword evidence="9" id="KW-0732">Signal</keyword>
<dbReference type="SMART" id="SM00656">
    <property type="entry name" value="Amb_all"/>
    <property type="match status" value="1"/>
</dbReference>
<protein>
    <recommendedName>
        <fullName evidence="6 21">Pectate lyase</fullName>
        <ecNumber evidence="6 21">4.2.2.2</ecNumber>
    </recommendedName>
</protein>
<dbReference type="Pfam" id="PF23166">
    <property type="entry name" value="Ig_N_CWD1"/>
    <property type="match status" value="3"/>
</dbReference>
<evidence type="ECO:0000313" key="24">
    <source>
        <dbReference type="EMBL" id="RXH79597.1"/>
    </source>
</evidence>
<dbReference type="InterPro" id="IPR017853">
    <property type="entry name" value="GH"/>
</dbReference>
<keyword evidence="16" id="KW-0325">Glycoprotein</keyword>
<dbReference type="InterPro" id="IPR036955">
    <property type="entry name" value="AP2/ERF_dom_sf"/>
</dbReference>
<comment type="similarity">
    <text evidence="20">Belongs to the AP2/ERF transcription factor family. AP2 subfamily.</text>
</comment>
<dbReference type="SMART" id="SM00642">
    <property type="entry name" value="Aamy"/>
    <property type="match status" value="1"/>
</dbReference>
<feature type="compositionally biased region" description="Polar residues" evidence="22">
    <location>
        <begin position="1485"/>
        <end position="1504"/>
    </location>
</feature>
<evidence type="ECO:0000256" key="9">
    <source>
        <dbReference type="ARBA" id="ARBA00022729"/>
    </source>
</evidence>
<proteinExistence type="inferred from homology"/>
<evidence type="ECO:0000256" key="18">
    <source>
        <dbReference type="ARBA" id="ARBA00023242"/>
    </source>
</evidence>
<dbReference type="Gene3D" id="2.160.20.10">
    <property type="entry name" value="Single-stranded right-handed beta-helix, Pectin lyase-like"/>
    <property type="match status" value="1"/>
</dbReference>
<keyword evidence="13" id="KW-0238">DNA-binding</keyword>
<dbReference type="FunFam" id="3.30.730.10:FF:000004">
    <property type="entry name" value="AP2-like ethylene-responsive transcription factor"/>
    <property type="match status" value="1"/>
</dbReference>
<evidence type="ECO:0000256" key="17">
    <source>
        <dbReference type="ARBA" id="ARBA00023239"/>
    </source>
</evidence>
<evidence type="ECO:0000259" key="23">
    <source>
        <dbReference type="PROSITE" id="PS51032"/>
    </source>
</evidence>
<feature type="region of interest" description="Disordered" evidence="22">
    <location>
        <begin position="1743"/>
        <end position="1765"/>
    </location>
</feature>
<evidence type="ECO:0000256" key="7">
    <source>
        <dbReference type="ARBA" id="ARBA00022512"/>
    </source>
</evidence>
<dbReference type="PANTHER" id="PTHR31683:SF181">
    <property type="entry name" value="PECTATE LYASE 6-RELATED"/>
    <property type="match status" value="1"/>
</dbReference>
<evidence type="ECO:0000256" key="20">
    <source>
        <dbReference type="ARBA" id="ARBA00037973"/>
    </source>
</evidence>
<dbReference type="InterPro" id="IPR018082">
    <property type="entry name" value="AmbAllergen"/>
</dbReference>
<feature type="compositionally biased region" description="Pro residues" evidence="22">
    <location>
        <begin position="1750"/>
        <end position="1763"/>
    </location>
</feature>
<dbReference type="GO" id="GO:0003677">
    <property type="term" value="F:DNA binding"/>
    <property type="evidence" value="ECO:0007669"/>
    <property type="project" value="UniProtKB-KW"/>
</dbReference>
<dbReference type="GO" id="GO:0030570">
    <property type="term" value="F:pectate lyase activity"/>
    <property type="evidence" value="ECO:0007669"/>
    <property type="project" value="UniProtKB-EC"/>
</dbReference>
<dbReference type="Proteomes" id="UP000290289">
    <property type="component" value="Chromosome 13"/>
</dbReference>
<feature type="compositionally biased region" description="Basic and acidic residues" evidence="22">
    <location>
        <begin position="276"/>
        <end position="290"/>
    </location>
</feature>
<evidence type="ECO:0000256" key="15">
    <source>
        <dbReference type="ARBA" id="ARBA00023163"/>
    </source>
</evidence>
<dbReference type="SUPFAM" id="SSF51445">
    <property type="entry name" value="(Trans)glycosidases"/>
    <property type="match status" value="1"/>
</dbReference>
<evidence type="ECO:0000256" key="16">
    <source>
        <dbReference type="ARBA" id="ARBA00023180"/>
    </source>
</evidence>
<dbReference type="Gene3D" id="3.20.20.80">
    <property type="entry name" value="Glycosidases"/>
    <property type="match status" value="1"/>
</dbReference>
<dbReference type="EMBL" id="RDQH01000339">
    <property type="protein sequence ID" value="RXH79597.1"/>
    <property type="molecule type" value="Genomic_DNA"/>
</dbReference>
<sequence length="1857" mass="208851">MSTVRIEPLLHHYRRQKPSHRLPPSKHPLKLSSSFTAFPKKLVVSNGRSFCNFQPPTLSVRAASTDTATVEATEFADAFYKETFPLKRTEVVEGKMIVKLDNGKDAKNWVLTVGCNLPGKWVLHWGVNYVDDVGSEWDQPPSEMRPAGSVSIKVRIWVLKFDCRAVGWHEFNKRVDFQDYAIETPLKESLSPVGGDTSHEVKIDVTPNSAIAAINFVLKDEETGAWYQHRGRDFKVPFVCYLQDDDNVVGATRALGAWSGTLGKLSNVFVKAETSNSKDQESSSESRDPQQKTMRLEGFYEELPIAKEIAVNHSATVSVRKCPETTKNLLYLETDLPDHAVVHWGVCRDDAKRWEIPAAPHPPETVVFKDKALRTRLQQREDGNGCSGLFTLEEGLAGFLFVFKLNETMWLNCVGNDFYIPLLSSNNSIAVQSEVQSEDAQVPDRSRETNFTAYTDGIINEIRNLVSDISSEKSQRKRSKEAQETILQEIEKLAAEAYSIFRTTVPTLPEEIIAETEKVKVAPAKICSGTGTGFEILCQGFNWESSKSGRWYEELKSKAAELSSLGFTVIWFPPPTDSVSPQGYMPRDLYNMNSRYGNMDELKETVKTFHDAGLKVLGDAVLNHRCAEYQNQNGVWNIFGGRLNWDERAVVADDPHFQGRGNKSSGDSFHAAPNIDHSQDFVRKDIREWLCWLRDDIGYDGWRLDFVRGFWGGYVKDYMDASEPYFAVGEYWDSLSYTYGEMDHNQDAHRQRIVDWINATNGTCGAFDVTTKGILHAALERCEYWRLSDTKGKPPGVLGWWPSRAVTFIENHDTGSTQGHWRFPNKKEMQGYAYILTHPGTPTVFYDHIFSHYQSEIAALISLRNRNKLNCRSRVKLKSPRQKETSMRPSLMKRSPSKSDQVITNLLVDLKIGIKALREETTRSGKRHKFFLHRHFPNLRDCRRSTEDETGRPASAAQNRGQSAECGSGEHVSSRKVSVAADEVPTTMAAMFNSSYFFLCLFFLSFAVFVSSNDGPTDVANEDSTVLDLDAYWKERAQEAFKEAMESYHKNPEQVTEEFNTGVAELLSKENTTRRNLRGNKGYNGPCMATNPIDACWRCDPNWADNRKKIVGCAQGFGKKATGGKDGPIYVVTVGTDDDVQNPKPGTLRHAVIQKGPLWIIFARSMVIRLQQELMVTSDKTIDGRGANVVIEEGGGITLQFVKNVILTNLHIKMIVSKPGGMIRDSVDHMGLRTKSDGDGISLFGASNVWIDHMSMSRCADGLIDAVMASTAITISNSHFTDHDDVMLFGANNAHTQDKIMQITLAFNHFGRGLVQRMPRVRYGFFHLVNNDYNHWIMYAIGGNMNPTIISQGNRFIAPVNEATKQVTHREHTPESEWKNWEWRSEGDLMMNGAFFVESGSRASQNPAKLDMMPFQPGTFATKLTKFSGALSCVMDLATSAVKSELISPGRRPLCTIEVDALVSKCVKRRRRDSSAVAAAPAPGNTDQQGDQRLKQQAQADQSPTSTTTTTTVKRSSRFRGVSRHRWTGRYEAHLWDKGSWNPTQRKKGKQVYLGAYDEEESAARAYDLAALKYWGTSTFTNFPVPDYESEIEIMNTLTKEEYLASLRRRSSGFSRGVSKYRGVARHHHNGRWEARIGRVFGNKYLYLGTYGTQEEAAHAYDIAAIEYRGINAVTNFDLSTYIRWLRPGANSLGPQEPKSNPDQPLPMPTSTNGVPLRKEGRQMSMFQPNSFAVDDKDASKNHDIFPRQQQPPMPVSPCPKSSPSPTALGILLQSSIFKELVEKNLNGDNEESEKNDLNLLPEQNNSDNIKRTLYEGMRNNPFTCSSNNCVLPALESQEESLLPLCNSRDQPLWNVL</sequence>
<name>A0A498IC60_MALDO</name>
<dbReference type="SUPFAM" id="SSF54171">
    <property type="entry name" value="DNA-binding domain"/>
    <property type="match status" value="2"/>
</dbReference>
<dbReference type="PROSITE" id="PS51032">
    <property type="entry name" value="AP2_ERF"/>
    <property type="match status" value="2"/>
</dbReference>
<comment type="catalytic activity">
    <reaction evidence="1 21">
        <text>Eliminative cleavage of (1-&gt;4)-alpha-D-galacturonan to give oligosaccharides with 4-deoxy-alpha-D-galact-4-enuronosyl groups at their non-reducing ends.</text>
        <dbReference type="EC" id="4.2.2.2"/>
    </reaction>
</comment>
<dbReference type="InterPro" id="IPR006047">
    <property type="entry name" value="GH13_cat_dom"/>
</dbReference>
<comment type="cofactor">
    <cofactor evidence="21">
        <name>Ca(2+)</name>
        <dbReference type="ChEBI" id="CHEBI:29108"/>
    </cofactor>
    <text evidence="21">Binds 1 Ca(2+) ion. Required for its activity.</text>
</comment>
<evidence type="ECO:0000313" key="25">
    <source>
        <dbReference type="Proteomes" id="UP000290289"/>
    </source>
</evidence>
<dbReference type="InterPro" id="IPR012334">
    <property type="entry name" value="Pectin_lyas_fold"/>
</dbReference>
<keyword evidence="7" id="KW-0964">Secreted</keyword>
<dbReference type="InterPro" id="IPR002022">
    <property type="entry name" value="Pec_lyase"/>
</dbReference>
<dbReference type="InterPro" id="IPR056301">
    <property type="entry name" value="GWD-like_N_Ig"/>
</dbReference>
<dbReference type="STRING" id="3750.A0A498IC60"/>
<keyword evidence="19" id="KW-0119">Carbohydrate metabolism</keyword>
<evidence type="ECO:0000256" key="13">
    <source>
        <dbReference type="ARBA" id="ARBA00023125"/>
    </source>
</evidence>
<evidence type="ECO:0000256" key="11">
    <source>
        <dbReference type="ARBA" id="ARBA00022837"/>
    </source>
</evidence>
<dbReference type="InterPro" id="IPR011050">
    <property type="entry name" value="Pectin_lyase_fold/virulence"/>
</dbReference>
<dbReference type="SUPFAM" id="SSF51126">
    <property type="entry name" value="Pectin lyase-like"/>
    <property type="match status" value="1"/>
</dbReference>
<feature type="region of interest" description="Disordered" evidence="22">
    <location>
        <begin position="876"/>
        <end position="898"/>
    </location>
</feature>
<dbReference type="GO" id="GO:0005634">
    <property type="term" value="C:nucleus"/>
    <property type="evidence" value="ECO:0007669"/>
    <property type="project" value="UniProtKB-SubCell"/>
</dbReference>
<gene>
    <name evidence="24" type="ORF">DVH24_040744</name>
</gene>
<keyword evidence="12" id="KW-0805">Transcription regulation</keyword>
<keyword evidence="8 21" id="KW-0479">Metal-binding</keyword>
<dbReference type="FunFam" id="3.30.730.10:FF:000002">
    <property type="entry name" value="AP2-like ethylene-responsive transcription factor"/>
    <property type="match status" value="1"/>
</dbReference>
<keyword evidence="14" id="KW-0010">Activator</keyword>
<dbReference type="Gene3D" id="3.30.730.10">
    <property type="entry name" value="AP2/ERF domain"/>
    <property type="match status" value="2"/>
</dbReference>
<feature type="domain" description="AP2/ERF" evidence="23">
    <location>
        <begin position="1518"/>
        <end position="1584"/>
    </location>
</feature>
<evidence type="ECO:0000256" key="6">
    <source>
        <dbReference type="ARBA" id="ARBA00012272"/>
    </source>
</evidence>
<evidence type="ECO:0000256" key="12">
    <source>
        <dbReference type="ARBA" id="ARBA00023015"/>
    </source>
</evidence>
<dbReference type="UniPathway" id="UPA00545">
    <property type="reaction ID" value="UER00824"/>
</dbReference>
<keyword evidence="10" id="KW-0677">Repeat</keyword>
<evidence type="ECO:0000256" key="8">
    <source>
        <dbReference type="ARBA" id="ARBA00022723"/>
    </source>
</evidence>
<keyword evidence="17 21" id="KW-0456">Lyase</keyword>
<evidence type="ECO:0000256" key="1">
    <source>
        <dbReference type="ARBA" id="ARBA00000695"/>
    </source>
</evidence>
<keyword evidence="7" id="KW-0134">Cell wall</keyword>
<dbReference type="Pfam" id="PF04431">
    <property type="entry name" value="Pec_lyase_N"/>
    <property type="match status" value="1"/>
</dbReference>
<evidence type="ECO:0000256" key="21">
    <source>
        <dbReference type="RuleBase" id="RU361123"/>
    </source>
</evidence>
<reference evidence="24 25" key="1">
    <citation type="submission" date="2018-10" db="EMBL/GenBank/DDBJ databases">
        <title>A high-quality apple genome assembly.</title>
        <authorList>
            <person name="Hu J."/>
        </authorList>
    </citation>
    <scope>NUCLEOTIDE SEQUENCE [LARGE SCALE GENOMIC DNA]</scope>
    <source>
        <strain evidence="25">cv. HFTH1</strain>
        <tissue evidence="24">Young leaf</tissue>
    </source>
</reference>
<comment type="pathway">
    <text evidence="4 21">Glycan metabolism; pectin degradation; 2-dehydro-3-deoxy-D-gluconate from pectin: step 2/5.</text>
</comment>